<dbReference type="PANTHER" id="PTHR24320">
    <property type="entry name" value="RETINOL DEHYDROGENASE"/>
    <property type="match status" value="1"/>
</dbReference>
<proteinExistence type="inferred from homology"/>
<dbReference type="Gene3D" id="3.40.50.720">
    <property type="entry name" value="NAD(P)-binding Rossmann-like Domain"/>
    <property type="match status" value="1"/>
</dbReference>
<dbReference type="EMBL" id="GL996514">
    <property type="protein sequence ID" value="EGV65481.1"/>
    <property type="molecule type" value="Genomic_DNA"/>
</dbReference>
<dbReference type="SUPFAM" id="SSF51735">
    <property type="entry name" value="NAD(P)-binding Rossmann-fold domains"/>
    <property type="match status" value="1"/>
</dbReference>
<evidence type="ECO:0000256" key="3">
    <source>
        <dbReference type="ARBA" id="ARBA00023002"/>
    </source>
</evidence>
<evidence type="ECO:0000256" key="4">
    <source>
        <dbReference type="SAM" id="Phobius"/>
    </source>
</evidence>
<dbReference type="OrthoDB" id="191139at2759"/>
<protein>
    <submittedName>
        <fullName evidence="5">NAD(P)-binding protein</fullName>
    </submittedName>
</protein>
<dbReference type="KEGG" id="cten:18246780"/>
<feature type="transmembrane region" description="Helical" evidence="4">
    <location>
        <begin position="22"/>
        <end position="48"/>
    </location>
</feature>
<evidence type="ECO:0000256" key="2">
    <source>
        <dbReference type="ARBA" id="ARBA00022857"/>
    </source>
</evidence>
<keyword evidence="4" id="KW-1133">Transmembrane helix</keyword>
<sequence>MLDLDYIESLPYVNPTVDRRTVLILGGCSGIGWYTVLYLFLHGYVVYITGRSKSRVLKCIDELEKEAIHIRRTYTSHELSSERYLGHLRYLELDPSSLTSVLHTSSAFAKLEDHLNIFINNLSTSQLPPTLTQDNFEISLQLNYIAPFLLITQLLPLLENTSLHSHLDPPKIIYTSTPLHRLQLSYWSLDTTWPTYAHTVFGWFRYCNAKVSGIHMVKMLGLRNPKILSIAVDTGFVMNPNSFSFLTRLPIIGVMFWCLFQVFGYFFGSSVEEGSYAIIKTCLDPTLDLEHDNGKYFDSRGFDSSPSRVAGDMDYAARTWIWTVNKLNERGIHIPN</sequence>
<dbReference type="GeneID" id="18246780"/>
<evidence type="ECO:0000313" key="6">
    <source>
        <dbReference type="Proteomes" id="UP000000707"/>
    </source>
</evidence>
<comment type="similarity">
    <text evidence="1">Belongs to the short-chain dehydrogenases/reductases (SDR) family.</text>
</comment>
<dbReference type="AlphaFoldDB" id="G3AZY4"/>
<accession>G3AZY4</accession>
<dbReference type="eggNOG" id="KOG1208">
    <property type="taxonomic scope" value="Eukaryota"/>
</dbReference>
<name>G3AZY4_CANTC</name>
<dbReference type="PANTHER" id="PTHR24320:SF282">
    <property type="entry name" value="WW DOMAIN-CONTAINING OXIDOREDUCTASE"/>
    <property type="match status" value="1"/>
</dbReference>
<organism evidence="6">
    <name type="scientific">Candida tenuis (strain ATCC 10573 / BCRC 21748 / CBS 615 / JCM 9827 / NBRC 10315 / NRRL Y-1498 / VKM Y-70)</name>
    <name type="common">Yeast</name>
    <name type="synonym">Yamadazyma tenuis</name>
    <dbReference type="NCBI Taxonomy" id="590646"/>
    <lineage>
        <taxon>Eukaryota</taxon>
        <taxon>Fungi</taxon>
        <taxon>Dikarya</taxon>
        <taxon>Ascomycota</taxon>
        <taxon>Saccharomycotina</taxon>
        <taxon>Pichiomycetes</taxon>
        <taxon>Debaryomycetaceae</taxon>
        <taxon>Yamadazyma</taxon>
    </lineage>
</organism>
<reference evidence="5 6" key="1">
    <citation type="journal article" date="2011" name="Proc. Natl. Acad. Sci. U.S.A.">
        <title>Comparative genomics of xylose-fermenting fungi for enhanced biofuel production.</title>
        <authorList>
            <person name="Wohlbach D.J."/>
            <person name="Kuo A."/>
            <person name="Sato T.K."/>
            <person name="Potts K.M."/>
            <person name="Salamov A.A."/>
            <person name="LaButti K.M."/>
            <person name="Sun H."/>
            <person name="Clum A."/>
            <person name="Pangilinan J.L."/>
            <person name="Lindquist E.A."/>
            <person name="Lucas S."/>
            <person name="Lapidus A."/>
            <person name="Jin M."/>
            <person name="Gunawan C."/>
            <person name="Balan V."/>
            <person name="Dale B.E."/>
            <person name="Jeffries T.W."/>
            <person name="Zinkel R."/>
            <person name="Barry K.W."/>
            <person name="Grigoriev I.V."/>
            <person name="Gasch A.P."/>
        </authorList>
    </citation>
    <scope>NUCLEOTIDE SEQUENCE [LARGE SCALE GENOMIC DNA]</scope>
    <source>
        <strain evidence="5">ATCC 10573</strain>
        <strain evidence="6">ATCC 10573 / BCRC 21748 / CBS 615 / JCM 9827 / NBRC 10315 / NRRL Y-1498 / VKM Y-70</strain>
    </source>
</reference>
<keyword evidence="2" id="KW-0521">NADP</keyword>
<keyword evidence="4" id="KW-0812">Transmembrane</keyword>
<keyword evidence="4" id="KW-0472">Membrane</keyword>
<dbReference type="EMBL" id="GL996514">
    <property type="protein sequence ID" value="EGV65482.1"/>
    <property type="molecule type" value="Genomic_DNA"/>
</dbReference>
<keyword evidence="6" id="KW-1185">Reference proteome</keyword>
<dbReference type="RefSeq" id="XP_006685168.1">
    <property type="nucleotide sequence ID" value="XM_006685105.1"/>
</dbReference>
<keyword evidence="3" id="KW-0560">Oxidoreductase</keyword>
<dbReference type="InterPro" id="IPR036291">
    <property type="entry name" value="NAD(P)-bd_dom_sf"/>
</dbReference>
<dbReference type="Proteomes" id="UP000000707">
    <property type="component" value="Unassembled WGS sequence"/>
</dbReference>
<dbReference type="HOGENOM" id="CLU_010194_44_6_1"/>
<dbReference type="GO" id="GO:0016491">
    <property type="term" value="F:oxidoreductase activity"/>
    <property type="evidence" value="ECO:0007669"/>
    <property type="project" value="UniProtKB-KW"/>
</dbReference>
<gene>
    <name evidence="5" type="ORF">CANTEDRAFT_113009</name>
</gene>
<feature type="transmembrane region" description="Helical" evidence="4">
    <location>
        <begin position="245"/>
        <end position="267"/>
    </location>
</feature>
<evidence type="ECO:0000256" key="1">
    <source>
        <dbReference type="ARBA" id="ARBA00006484"/>
    </source>
</evidence>
<evidence type="ECO:0000313" key="5">
    <source>
        <dbReference type="EMBL" id="EGV65481.1"/>
    </source>
</evidence>